<protein>
    <submittedName>
        <fullName evidence="1">Uncharacterized protein</fullName>
    </submittedName>
</protein>
<gene>
    <name evidence="1" type="ORF">I7I53_05256</name>
</gene>
<dbReference type="Proteomes" id="UP000663419">
    <property type="component" value="Chromosome 5"/>
</dbReference>
<proteinExistence type="predicted"/>
<organism evidence="1 2">
    <name type="scientific">Ajellomyces capsulatus (strain H88)</name>
    <name type="common">Darling's disease fungus</name>
    <name type="synonym">Histoplasma capsulatum</name>
    <dbReference type="NCBI Taxonomy" id="544711"/>
    <lineage>
        <taxon>Eukaryota</taxon>
        <taxon>Fungi</taxon>
        <taxon>Dikarya</taxon>
        <taxon>Ascomycota</taxon>
        <taxon>Pezizomycotina</taxon>
        <taxon>Eurotiomycetes</taxon>
        <taxon>Eurotiomycetidae</taxon>
        <taxon>Onygenales</taxon>
        <taxon>Ajellomycetaceae</taxon>
        <taxon>Histoplasma</taxon>
    </lineage>
</organism>
<evidence type="ECO:0000313" key="2">
    <source>
        <dbReference type="Proteomes" id="UP000663419"/>
    </source>
</evidence>
<name>A0A8A1LS73_AJEC8</name>
<reference evidence="1" key="1">
    <citation type="submission" date="2021-01" db="EMBL/GenBank/DDBJ databases">
        <title>Chromosome-level genome assembly of a human fungal pathogen reveals clustering of transcriptionally co-regulated genes.</title>
        <authorList>
            <person name="Voorhies M."/>
            <person name="Cohen S."/>
            <person name="Shea T.P."/>
            <person name="Petrus S."/>
            <person name="Munoz J.F."/>
            <person name="Poplawski S."/>
            <person name="Goldman W.E."/>
            <person name="Michael T."/>
            <person name="Cuomo C.A."/>
            <person name="Sil A."/>
            <person name="Beyhan S."/>
        </authorList>
    </citation>
    <scope>NUCLEOTIDE SEQUENCE</scope>
    <source>
        <strain evidence="1">H88</strain>
    </source>
</reference>
<dbReference type="AlphaFoldDB" id="A0A8A1LS73"/>
<evidence type="ECO:0000313" key="1">
    <source>
        <dbReference type="EMBL" id="QSS56906.1"/>
    </source>
</evidence>
<dbReference type="VEuPathDB" id="FungiDB:I7I53_05256"/>
<sequence length="67" mass="7327">MGTGFKEREQNTLCNLQACKTANSTAVFGKLTEIKHVGKTPFKICQINENGIKHVTSTGGNTQSRQM</sequence>
<dbReference type="EMBL" id="CP069106">
    <property type="protein sequence ID" value="QSS56906.1"/>
    <property type="molecule type" value="Genomic_DNA"/>
</dbReference>
<accession>A0A8A1LS73</accession>